<gene>
    <name evidence="1" type="ORF">SLEP1_g7046</name>
</gene>
<comment type="caution">
    <text evidence="1">The sequence shown here is derived from an EMBL/GenBank/DDBJ whole genome shotgun (WGS) entry which is preliminary data.</text>
</comment>
<evidence type="ECO:0000313" key="1">
    <source>
        <dbReference type="EMBL" id="GKU93452.1"/>
    </source>
</evidence>
<reference evidence="1 2" key="1">
    <citation type="journal article" date="2021" name="Commun. Biol.">
        <title>The genome of Shorea leprosula (Dipterocarpaceae) highlights the ecological relevance of drought in aseasonal tropical rainforests.</title>
        <authorList>
            <person name="Ng K.K.S."/>
            <person name="Kobayashi M.J."/>
            <person name="Fawcett J.A."/>
            <person name="Hatakeyama M."/>
            <person name="Paape T."/>
            <person name="Ng C.H."/>
            <person name="Ang C.C."/>
            <person name="Tnah L.H."/>
            <person name="Lee C.T."/>
            <person name="Nishiyama T."/>
            <person name="Sese J."/>
            <person name="O'Brien M.J."/>
            <person name="Copetti D."/>
            <person name="Mohd Noor M.I."/>
            <person name="Ong R.C."/>
            <person name="Putra M."/>
            <person name="Sireger I.Z."/>
            <person name="Indrioko S."/>
            <person name="Kosugi Y."/>
            <person name="Izuno A."/>
            <person name="Isagi Y."/>
            <person name="Lee S.L."/>
            <person name="Shimizu K.K."/>
        </authorList>
    </citation>
    <scope>NUCLEOTIDE SEQUENCE [LARGE SCALE GENOMIC DNA]</scope>
    <source>
        <strain evidence="1">214</strain>
    </source>
</reference>
<dbReference type="EMBL" id="BPVZ01000007">
    <property type="protein sequence ID" value="GKU93452.1"/>
    <property type="molecule type" value="Genomic_DNA"/>
</dbReference>
<name>A0AAV5I6D0_9ROSI</name>
<dbReference type="AlphaFoldDB" id="A0AAV5I6D0"/>
<proteinExistence type="predicted"/>
<sequence>MQLGLVYIVSVAQGKTLYTEVLLKERWCCWSCGVNAAQVAANGKKAAQVAANGKKAAQVAAK</sequence>
<evidence type="ECO:0000313" key="2">
    <source>
        <dbReference type="Proteomes" id="UP001054252"/>
    </source>
</evidence>
<keyword evidence="2" id="KW-1185">Reference proteome</keyword>
<organism evidence="1 2">
    <name type="scientific">Rubroshorea leprosula</name>
    <dbReference type="NCBI Taxonomy" id="152421"/>
    <lineage>
        <taxon>Eukaryota</taxon>
        <taxon>Viridiplantae</taxon>
        <taxon>Streptophyta</taxon>
        <taxon>Embryophyta</taxon>
        <taxon>Tracheophyta</taxon>
        <taxon>Spermatophyta</taxon>
        <taxon>Magnoliopsida</taxon>
        <taxon>eudicotyledons</taxon>
        <taxon>Gunneridae</taxon>
        <taxon>Pentapetalae</taxon>
        <taxon>rosids</taxon>
        <taxon>malvids</taxon>
        <taxon>Malvales</taxon>
        <taxon>Dipterocarpaceae</taxon>
        <taxon>Rubroshorea</taxon>
    </lineage>
</organism>
<accession>A0AAV5I6D0</accession>
<protein>
    <submittedName>
        <fullName evidence="1">Uncharacterized protein</fullName>
    </submittedName>
</protein>
<dbReference type="Proteomes" id="UP001054252">
    <property type="component" value="Unassembled WGS sequence"/>
</dbReference>